<feature type="transmembrane region" description="Helical" evidence="14">
    <location>
        <begin position="6"/>
        <end position="26"/>
    </location>
</feature>
<keyword evidence="12 14" id="KW-0472">Membrane</keyword>
<protein>
    <recommendedName>
        <fullName evidence="4 14">Protoporphyrinogen IX oxidase</fullName>
        <shortName evidence="14">PPO</shortName>
        <ecNumber evidence="14 15">1.3.99.-</ecNumber>
    </recommendedName>
</protein>
<dbReference type="GO" id="GO:0006782">
    <property type="term" value="P:protoporphyrinogen IX biosynthetic process"/>
    <property type="evidence" value="ECO:0007669"/>
    <property type="project" value="UniProtKB-UniRule"/>
</dbReference>
<dbReference type="PANTHER" id="PTHR40255">
    <property type="entry name" value="UPF0093 MEMBRANE PROTEIN SLR1790"/>
    <property type="match status" value="1"/>
</dbReference>
<comment type="function">
    <text evidence="14 15">Catalyzes the oxidation of protoporphyrinogen IX to protoporphyrin IX.</text>
</comment>
<reference evidence="16 17" key="1">
    <citation type="submission" date="2018-09" db="EMBL/GenBank/DDBJ databases">
        <authorList>
            <person name="Grouzdev D.S."/>
            <person name="Krutkina M.S."/>
        </authorList>
    </citation>
    <scope>NUCLEOTIDE SEQUENCE [LARGE SCALE GENOMIC DNA]</scope>
    <source>
        <strain evidence="16 17">RmlP001</strain>
    </source>
</reference>
<keyword evidence="6 14" id="KW-0349">Heme</keyword>
<dbReference type="GO" id="GO:0005886">
    <property type="term" value="C:plasma membrane"/>
    <property type="evidence" value="ECO:0007669"/>
    <property type="project" value="UniProtKB-SubCell"/>
</dbReference>
<dbReference type="RefSeq" id="WP_129219985.1">
    <property type="nucleotide sequence ID" value="NZ_QYBC01000012.1"/>
</dbReference>
<evidence type="ECO:0000256" key="12">
    <source>
        <dbReference type="ARBA" id="ARBA00023136"/>
    </source>
</evidence>
<dbReference type="Proteomes" id="UP000289411">
    <property type="component" value="Unassembled WGS sequence"/>
</dbReference>
<evidence type="ECO:0000256" key="6">
    <source>
        <dbReference type="ARBA" id="ARBA00022617"/>
    </source>
</evidence>
<comment type="catalytic activity">
    <reaction evidence="13 14 15">
        <text>protoporphyrinogen IX + 3 A = protoporphyrin IX + 3 AH2</text>
        <dbReference type="Rhea" id="RHEA:62000"/>
        <dbReference type="ChEBI" id="CHEBI:13193"/>
        <dbReference type="ChEBI" id="CHEBI:17499"/>
        <dbReference type="ChEBI" id="CHEBI:57306"/>
        <dbReference type="ChEBI" id="CHEBI:57307"/>
    </reaction>
</comment>
<dbReference type="InterPro" id="IPR005265">
    <property type="entry name" value="HemJ-like"/>
</dbReference>
<keyword evidence="17" id="KW-1185">Reference proteome</keyword>
<dbReference type="EC" id="1.3.99.-" evidence="14 15"/>
<comment type="pathway">
    <text evidence="2 14 15">Porphyrin-containing compound metabolism; protoporphyrin-IX biosynthesis; protoporphyrin-IX from protoporphyrinogen-IX: step 1/1.</text>
</comment>
<keyword evidence="10 14" id="KW-0560">Oxidoreductase</keyword>
<dbReference type="GO" id="GO:0070818">
    <property type="term" value="F:protoporphyrinogen oxidase activity"/>
    <property type="evidence" value="ECO:0007669"/>
    <property type="project" value="UniProtKB-UniRule"/>
</dbReference>
<evidence type="ECO:0000256" key="3">
    <source>
        <dbReference type="ARBA" id="ARBA00006501"/>
    </source>
</evidence>
<dbReference type="EMBL" id="QYBC01000012">
    <property type="protein sequence ID" value="RYB03868.1"/>
    <property type="molecule type" value="Genomic_DNA"/>
</dbReference>
<evidence type="ECO:0000256" key="7">
    <source>
        <dbReference type="ARBA" id="ARBA00022692"/>
    </source>
</evidence>
<keyword evidence="5 14" id="KW-1003">Cell membrane</keyword>
<keyword evidence="7 14" id="KW-0812">Transmembrane</keyword>
<dbReference type="Pfam" id="PF03653">
    <property type="entry name" value="UPF0093"/>
    <property type="match status" value="1"/>
</dbReference>
<feature type="binding site" description="axial binding residue" evidence="14">
    <location>
        <position position="12"/>
    </location>
    <ligand>
        <name>heme</name>
        <dbReference type="ChEBI" id="CHEBI:30413"/>
    </ligand>
    <ligandPart>
        <name>Fe</name>
        <dbReference type="ChEBI" id="CHEBI:18248"/>
    </ligandPart>
</feature>
<gene>
    <name evidence="16" type="primary">hemJ</name>
    <name evidence="16" type="ORF">D3272_14800</name>
</gene>
<keyword evidence="9 14" id="KW-1133">Transmembrane helix</keyword>
<evidence type="ECO:0000256" key="10">
    <source>
        <dbReference type="ARBA" id="ARBA00023002"/>
    </source>
</evidence>
<evidence type="ECO:0000256" key="8">
    <source>
        <dbReference type="ARBA" id="ARBA00022723"/>
    </source>
</evidence>
<comment type="similarity">
    <text evidence="3 14 15">Belongs to the HemJ family.</text>
</comment>
<feature type="transmembrane region" description="Helical" evidence="14">
    <location>
        <begin position="86"/>
        <end position="106"/>
    </location>
</feature>
<evidence type="ECO:0000256" key="5">
    <source>
        <dbReference type="ARBA" id="ARBA00022475"/>
    </source>
</evidence>
<reference evidence="16 17" key="2">
    <citation type="submission" date="2019-02" db="EMBL/GenBank/DDBJ databases">
        <title>'Lichenibacterium ramalinii' gen. nov. sp. nov., 'Lichenibacterium minor' gen. nov. sp. nov.</title>
        <authorList>
            <person name="Pankratov T."/>
        </authorList>
    </citation>
    <scope>NUCLEOTIDE SEQUENCE [LARGE SCALE GENOMIC DNA]</scope>
    <source>
        <strain evidence="16 17">RmlP001</strain>
    </source>
</reference>
<evidence type="ECO:0000256" key="4">
    <source>
        <dbReference type="ARBA" id="ARBA00017504"/>
    </source>
</evidence>
<evidence type="ECO:0000256" key="2">
    <source>
        <dbReference type="ARBA" id="ARBA00005073"/>
    </source>
</evidence>
<comment type="subunit">
    <text evidence="14">Homodimer.</text>
</comment>
<evidence type="ECO:0000256" key="14">
    <source>
        <dbReference type="HAMAP-Rule" id="MF_02239"/>
    </source>
</evidence>
<evidence type="ECO:0000313" key="17">
    <source>
        <dbReference type="Proteomes" id="UP000289411"/>
    </source>
</evidence>
<evidence type="ECO:0000256" key="1">
    <source>
        <dbReference type="ARBA" id="ARBA00004651"/>
    </source>
</evidence>
<evidence type="ECO:0000256" key="15">
    <source>
        <dbReference type="PIRNR" id="PIRNR004638"/>
    </source>
</evidence>
<comment type="caution">
    <text evidence="16">The sequence shown here is derived from an EMBL/GenBank/DDBJ whole genome shotgun (WGS) entry which is preliminary data.</text>
</comment>
<feature type="transmembrane region" description="Helical" evidence="14">
    <location>
        <begin position="53"/>
        <end position="74"/>
    </location>
</feature>
<sequence length="143" mass="15897">MQDSILWLKAAHILSIIAWMVGMLYLPRLMVYHASVGAGTPQSETFKVMERRLLRGIVTPALVAVWITGPWLAYAEGAFREHWLHGKLLLVVLLTGVHGILAANVRRFAGDANTKSPTYFRIVNEIPTVLLIGIVILVVVKPF</sequence>
<dbReference type="AlphaFoldDB" id="A0A4Q2RD26"/>
<proteinExistence type="inferred from homology"/>
<comment type="cofactor">
    <cofactor evidence="14 15">
        <name>heme b</name>
        <dbReference type="ChEBI" id="CHEBI:60344"/>
    </cofactor>
    <text evidence="14 15">Binds 1 heme b (iron(II)-protoporphyrin IX) group per subunit.</text>
</comment>
<name>A0A4Q2RD26_9HYPH</name>
<accession>A0A4Q2RD26</accession>
<evidence type="ECO:0000256" key="11">
    <source>
        <dbReference type="ARBA" id="ARBA00023004"/>
    </source>
</evidence>
<dbReference type="UniPathway" id="UPA00251">
    <property type="reaction ID" value="UER00324"/>
</dbReference>
<feature type="transmembrane region" description="Helical" evidence="14">
    <location>
        <begin position="118"/>
        <end position="140"/>
    </location>
</feature>
<evidence type="ECO:0000313" key="16">
    <source>
        <dbReference type="EMBL" id="RYB03868.1"/>
    </source>
</evidence>
<evidence type="ECO:0000256" key="13">
    <source>
        <dbReference type="ARBA" id="ARBA00048390"/>
    </source>
</evidence>
<dbReference type="NCBIfam" id="TIGR00701">
    <property type="entry name" value="protoporphyrinogen oxidase HemJ"/>
    <property type="match status" value="1"/>
</dbReference>
<dbReference type="GO" id="GO:0046872">
    <property type="term" value="F:metal ion binding"/>
    <property type="evidence" value="ECO:0007669"/>
    <property type="project" value="UniProtKB-UniRule"/>
</dbReference>
<dbReference type="HAMAP" id="MF_02239">
    <property type="entry name" value="HemJ"/>
    <property type="match status" value="1"/>
</dbReference>
<comment type="subcellular location">
    <subcellularLocation>
        <location evidence="1 14">Cell membrane</location>
        <topology evidence="1 14">Multi-pass membrane protein</topology>
    </subcellularLocation>
</comment>
<feature type="binding site" description="axial binding residue" evidence="14">
    <location>
        <position position="87"/>
    </location>
    <ligand>
        <name>heme</name>
        <dbReference type="ChEBI" id="CHEBI:30413"/>
    </ligand>
    <ligandPart>
        <name>Fe</name>
        <dbReference type="ChEBI" id="CHEBI:18248"/>
    </ligandPart>
</feature>
<evidence type="ECO:0000256" key="9">
    <source>
        <dbReference type="ARBA" id="ARBA00022989"/>
    </source>
</evidence>
<dbReference type="PANTHER" id="PTHR40255:SF1">
    <property type="entry name" value="PROTOPORPHYRINOGEN IX OXIDASE"/>
    <property type="match status" value="1"/>
</dbReference>
<keyword evidence="11 14" id="KW-0408">Iron</keyword>
<dbReference type="OrthoDB" id="9800824at2"/>
<organism evidence="16 17">
    <name type="scientific">Lichenibacterium ramalinae</name>
    <dbReference type="NCBI Taxonomy" id="2316527"/>
    <lineage>
        <taxon>Bacteria</taxon>
        <taxon>Pseudomonadati</taxon>
        <taxon>Pseudomonadota</taxon>
        <taxon>Alphaproteobacteria</taxon>
        <taxon>Hyphomicrobiales</taxon>
        <taxon>Lichenihabitantaceae</taxon>
        <taxon>Lichenibacterium</taxon>
    </lineage>
</organism>
<keyword evidence="8 14" id="KW-0479">Metal-binding</keyword>
<dbReference type="PIRSF" id="PIRSF004638">
    <property type="entry name" value="UCP004638"/>
    <property type="match status" value="1"/>
</dbReference>